<gene>
    <name evidence="7" type="ORF">QTP70_022968</name>
</gene>
<dbReference type="FunFam" id="2.60.20.10:FF:000003">
    <property type="entry name" value="Crystallin gamma S"/>
    <property type="match status" value="1"/>
</dbReference>
<accession>A0AAE0PXM5</accession>
<dbReference type="Gene3D" id="2.60.20.10">
    <property type="entry name" value="Crystallins"/>
    <property type="match status" value="2"/>
</dbReference>
<dbReference type="SMART" id="SM00247">
    <property type="entry name" value="XTALbg"/>
    <property type="match status" value="2"/>
</dbReference>
<dbReference type="InterPro" id="IPR011024">
    <property type="entry name" value="G_crystallin-like"/>
</dbReference>
<sequence>MKITFYEDRNFGGRSYECSSDCTDMSSYLNRCYSCRVENGCWMVYDQSNFMGNQYFLRRGDYPDYMNMWGWGTNNWIRSCRMIPMYRGSYKMRMYERENFMGQMMDVTDDCDSIMDRYHWSSGCMSCHVMDGHWLMYEHPHYKGRMWYFRPAYPTQGHGEPGVWRMTRGTRQETAWTMCHKSDTLTHYGQYRNVNQPTIHIFGLERNPENLEETPKVLGRTYKLHTQGGVRNRTPNPGGGIRKARTTKPPWESFLAINPACRSQNKHVPKAKIRITC</sequence>
<evidence type="ECO:0000259" key="6">
    <source>
        <dbReference type="PROSITE" id="PS50915"/>
    </source>
</evidence>
<dbReference type="PRINTS" id="PR01367">
    <property type="entry name" value="BGCRYSTALLIN"/>
</dbReference>
<feature type="region of interest" description="Disordered" evidence="5">
    <location>
        <begin position="227"/>
        <end position="246"/>
    </location>
</feature>
<dbReference type="Pfam" id="PF00030">
    <property type="entry name" value="Crystall"/>
    <property type="match status" value="2"/>
</dbReference>
<evidence type="ECO:0000256" key="2">
    <source>
        <dbReference type="ARBA" id="ARBA00009646"/>
    </source>
</evidence>
<dbReference type="InterPro" id="IPR001064">
    <property type="entry name" value="Beta/gamma_crystallin"/>
</dbReference>
<keyword evidence="3" id="KW-0273">Eye lens protein</keyword>
<organism evidence="7 8">
    <name type="scientific">Hemibagrus guttatus</name>
    <dbReference type="NCBI Taxonomy" id="175788"/>
    <lineage>
        <taxon>Eukaryota</taxon>
        <taxon>Metazoa</taxon>
        <taxon>Chordata</taxon>
        <taxon>Craniata</taxon>
        <taxon>Vertebrata</taxon>
        <taxon>Euteleostomi</taxon>
        <taxon>Actinopterygii</taxon>
        <taxon>Neopterygii</taxon>
        <taxon>Teleostei</taxon>
        <taxon>Ostariophysi</taxon>
        <taxon>Siluriformes</taxon>
        <taxon>Bagridae</taxon>
        <taxon>Hemibagrus</taxon>
    </lineage>
</organism>
<evidence type="ECO:0000256" key="3">
    <source>
        <dbReference type="ARBA" id="ARBA00022613"/>
    </source>
</evidence>
<dbReference type="InterPro" id="IPR050252">
    <property type="entry name" value="Beta/Gamma-Crystallin"/>
</dbReference>
<dbReference type="AlphaFoldDB" id="A0AAE0PXM5"/>
<evidence type="ECO:0000256" key="1">
    <source>
        <dbReference type="ARBA" id="ARBA00003689"/>
    </source>
</evidence>
<dbReference type="PANTHER" id="PTHR11818:SF62">
    <property type="entry name" value="CRYGM2B PROTEIN-RELATED"/>
    <property type="match status" value="1"/>
</dbReference>
<comment type="function">
    <text evidence="1">Crystallins are the dominant structural components of the vertebrate eye lens.</text>
</comment>
<dbReference type="PROSITE" id="PS50915">
    <property type="entry name" value="CRYSTALLIN_BETA_GAMMA"/>
    <property type="match status" value="2"/>
</dbReference>
<proteinExistence type="inferred from homology"/>
<name>A0AAE0PXM5_9TELE</name>
<keyword evidence="4" id="KW-0677">Repeat</keyword>
<dbReference type="SUPFAM" id="SSF49695">
    <property type="entry name" value="gamma-Crystallin-like"/>
    <property type="match status" value="1"/>
</dbReference>
<keyword evidence="8" id="KW-1185">Reference proteome</keyword>
<dbReference type="EMBL" id="JAUCMX010000027">
    <property type="protein sequence ID" value="KAK3509198.1"/>
    <property type="molecule type" value="Genomic_DNA"/>
</dbReference>
<evidence type="ECO:0000256" key="5">
    <source>
        <dbReference type="SAM" id="MobiDB-lite"/>
    </source>
</evidence>
<comment type="similarity">
    <text evidence="2">Belongs to the beta/gamma-crystallin family.</text>
</comment>
<protein>
    <recommendedName>
        <fullName evidence="6">Beta/gamma crystallin 'Greek key' domain-containing protein</fullName>
    </recommendedName>
</protein>
<dbReference type="GO" id="GO:0005212">
    <property type="term" value="F:structural constituent of eye lens"/>
    <property type="evidence" value="ECO:0007669"/>
    <property type="project" value="UniProtKB-KW"/>
</dbReference>
<feature type="domain" description="Beta/gamma crystallin 'Greek key'" evidence="6">
    <location>
        <begin position="40"/>
        <end position="84"/>
    </location>
</feature>
<dbReference type="FunFam" id="2.60.20.10:FF:000001">
    <property type="entry name" value="Crystallin gamma S"/>
    <property type="match status" value="1"/>
</dbReference>
<evidence type="ECO:0000313" key="8">
    <source>
        <dbReference type="Proteomes" id="UP001274896"/>
    </source>
</evidence>
<dbReference type="GO" id="GO:0002088">
    <property type="term" value="P:lens development in camera-type eye"/>
    <property type="evidence" value="ECO:0007669"/>
    <property type="project" value="TreeGrafter"/>
</dbReference>
<feature type="domain" description="Beta/gamma crystallin 'Greek key'" evidence="6">
    <location>
        <begin position="1"/>
        <end position="39"/>
    </location>
</feature>
<comment type="caution">
    <text evidence="7">The sequence shown here is derived from an EMBL/GenBank/DDBJ whole genome shotgun (WGS) entry which is preliminary data.</text>
</comment>
<dbReference type="Proteomes" id="UP001274896">
    <property type="component" value="Unassembled WGS sequence"/>
</dbReference>
<evidence type="ECO:0000313" key="7">
    <source>
        <dbReference type="EMBL" id="KAK3509198.1"/>
    </source>
</evidence>
<evidence type="ECO:0000256" key="4">
    <source>
        <dbReference type="ARBA" id="ARBA00022737"/>
    </source>
</evidence>
<dbReference type="PANTHER" id="PTHR11818">
    <property type="entry name" value="BETA/GAMMA CRYSTALLIN"/>
    <property type="match status" value="1"/>
</dbReference>
<dbReference type="GO" id="GO:0007601">
    <property type="term" value="P:visual perception"/>
    <property type="evidence" value="ECO:0007669"/>
    <property type="project" value="TreeGrafter"/>
</dbReference>
<feature type="non-terminal residue" evidence="7">
    <location>
        <position position="277"/>
    </location>
</feature>
<reference evidence="7" key="1">
    <citation type="submission" date="2023-06" db="EMBL/GenBank/DDBJ databases">
        <title>Male Hemibagrus guttatus genome.</title>
        <authorList>
            <person name="Bian C."/>
        </authorList>
    </citation>
    <scope>NUCLEOTIDE SEQUENCE</scope>
    <source>
        <strain evidence="7">Male_cb2023</strain>
        <tissue evidence="7">Muscle</tissue>
    </source>
</reference>